<proteinExistence type="predicted"/>
<accession>A0A934SFJ8</accession>
<gene>
    <name evidence="1" type="ORF">JJJ17_11185</name>
</gene>
<protein>
    <submittedName>
        <fullName evidence="1">DUF4150 domain-containing protein</fullName>
    </submittedName>
</protein>
<dbReference type="Proteomes" id="UP000640485">
    <property type="component" value="Unassembled WGS sequence"/>
</dbReference>
<dbReference type="AlphaFoldDB" id="A0A934SFJ8"/>
<dbReference type="EMBL" id="JAEPRQ010000003">
    <property type="protein sequence ID" value="MBK4216490.1"/>
    <property type="molecule type" value="Genomic_DNA"/>
</dbReference>
<keyword evidence="2" id="KW-1185">Reference proteome</keyword>
<dbReference type="Pfam" id="PF13665">
    <property type="entry name" value="Tox-PAAR-like"/>
    <property type="match status" value="1"/>
</dbReference>
<sequence>MGKPITTTAGGICFAFPNVCLTQVGPATVPIPYPSIGQLSAAGGSGTVKAGGSNVVRQADTISSTTGDAAGQAGVTSGPVEFVTASATVFAEGSPIVRLSDQTMQNSGNASGIVLGGFPKVLVGG</sequence>
<dbReference type="CDD" id="cd14740">
    <property type="entry name" value="PAAR_4"/>
    <property type="match status" value="1"/>
</dbReference>
<evidence type="ECO:0000313" key="2">
    <source>
        <dbReference type="Proteomes" id="UP000640485"/>
    </source>
</evidence>
<organism evidence="1 2">
    <name type="scientific">Paracoccus caeni</name>
    <dbReference type="NCBI Taxonomy" id="657651"/>
    <lineage>
        <taxon>Bacteria</taxon>
        <taxon>Pseudomonadati</taxon>
        <taxon>Pseudomonadota</taxon>
        <taxon>Alphaproteobacteria</taxon>
        <taxon>Rhodobacterales</taxon>
        <taxon>Paracoccaceae</taxon>
        <taxon>Paracoccus</taxon>
    </lineage>
</organism>
<reference evidence="1" key="1">
    <citation type="submission" date="2021-01" db="EMBL/GenBank/DDBJ databases">
        <title>Paracoccus amoyensis sp. nov., isolated from the surface seawater along the coast of Xiamen Island, China.</title>
        <authorList>
            <person name="Lyu L."/>
        </authorList>
    </citation>
    <scope>NUCLEOTIDE SEQUENCE</scope>
    <source>
        <strain evidence="1">MJ17</strain>
    </source>
</reference>
<name>A0A934SFJ8_9RHOB</name>
<dbReference type="Gene3D" id="2.60.200.60">
    <property type="match status" value="1"/>
</dbReference>
<dbReference type="RefSeq" id="WP_200686385.1">
    <property type="nucleotide sequence ID" value="NZ_JAEPRQ010000003.1"/>
</dbReference>
<comment type="caution">
    <text evidence="1">The sequence shown here is derived from an EMBL/GenBank/DDBJ whole genome shotgun (WGS) entry which is preliminary data.</text>
</comment>
<evidence type="ECO:0000313" key="1">
    <source>
        <dbReference type="EMBL" id="MBK4216490.1"/>
    </source>
</evidence>